<evidence type="ECO:0000313" key="4">
    <source>
        <dbReference type="Proteomes" id="UP001316189"/>
    </source>
</evidence>
<reference evidence="3 4" key="1">
    <citation type="submission" date="2022-07" db="EMBL/GenBank/DDBJ databases">
        <title>Novel species in genus cellulomonas.</title>
        <authorList>
            <person name="Ye L."/>
        </authorList>
    </citation>
    <scope>NUCLEOTIDE SEQUENCE [LARGE SCALE GENOMIC DNA]</scope>
    <source>
        <strain evidence="4">zg-Y338</strain>
    </source>
</reference>
<proteinExistence type="inferred from homology"/>
<dbReference type="InterPro" id="IPR005545">
    <property type="entry name" value="YCII"/>
</dbReference>
<evidence type="ECO:0000259" key="2">
    <source>
        <dbReference type="Pfam" id="PF03795"/>
    </source>
</evidence>
<dbReference type="EMBL" id="CP101988">
    <property type="protein sequence ID" value="UUI76639.1"/>
    <property type="molecule type" value="Genomic_DNA"/>
</dbReference>
<dbReference type="SUPFAM" id="SSF54909">
    <property type="entry name" value="Dimeric alpha+beta barrel"/>
    <property type="match status" value="1"/>
</dbReference>
<name>A0ABY5L1W9_9CELL</name>
<organism evidence="3 4">
    <name type="scientific">Cellulomonas chengniuliangii</name>
    <dbReference type="NCBI Taxonomy" id="2968084"/>
    <lineage>
        <taxon>Bacteria</taxon>
        <taxon>Bacillati</taxon>
        <taxon>Actinomycetota</taxon>
        <taxon>Actinomycetes</taxon>
        <taxon>Micrococcales</taxon>
        <taxon>Cellulomonadaceae</taxon>
        <taxon>Cellulomonas</taxon>
    </lineage>
</organism>
<dbReference type="RefSeq" id="WP_227568921.1">
    <property type="nucleotide sequence ID" value="NZ_CP101988.1"/>
</dbReference>
<sequence length="96" mass="10295">MPIYAVQYAYDDRRDLQDEVRPAHRAYLGGLADQGLLLGSGPYTAGEPGALLVFRVEDRAQLDALLDADPFAGAGVINSVGVRPWNIVLGPWAAEA</sequence>
<dbReference type="Pfam" id="PF03795">
    <property type="entry name" value="YCII"/>
    <property type="match status" value="1"/>
</dbReference>
<dbReference type="Gene3D" id="3.30.70.1060">
    <property type="entry name" value="Dimeric alpha+beta barrel"/>
    <property type="match status" value="1"/>
</dbReference>
<protein>
    <submittedName>
        <fullName evidence="3">YciI family protein</fullName>
    </submittedName>
</protein>
<comment type="similarity">
    <text evidence="1">Belongs to the YciI family.</text>
</comment>
<evidence type="ECO:0000256" key="1">
    <source>
        <dbReference type="ARBA" id="ARBA00007689"/>
    </source>
</evidence>
<dbReference type="InterPro" id="IPR011008">
    <property type="entry name" value="Dimeric_a/b-barrel"/>
</dbReference>
<gene>
    <name evidence="3" type="ORF">NP064_07080</name>
</gene>
<evidence type="ECO:0000313" key="3">
    <source>
        <dbReference type="EMBL" id="UUI76639.1"/>
    </source>
</evidence>
<feature type="domain" description="YCII-related" evidence="2">
    <location>
        <begin position="8"/>
        <end position="86"/>
    </location>
</feature>
<keyword evidence="4" id="KW-1185">Reference proteome</keyword>
<accession>A0ABY5L1W9</accession>
<dbReference type="Proteomes" id="UP001316189">
    <property type="component" value="Chromosome"/>
</dbReference>